<reference evidence="9 10" key="1">
    <citation type="journal article" date="2014" name="BMC Genomics">
        <title>Comparison of environmental and isolate Sulfobacillus genomes reveals diverse carbon, sulfur, nitrogen, and hydrogen metabolisms.</title>
        <authorList>
            <person name="Justice N.B."/>
            <person name="Norman A."/>
            <person name="Brown C.T."/>
            <person name="Singh A."/>
            <person name="Thomas B.C."/>
            <person name="Banfield J.F."/>
        </authorList>
    </citation>
    <scope>NUCLEOTIDE SEQUENCE [LARGE SCALE GENOMIC DNA]</scope>
    <source>
        <strain evidence="9">AMDSBA3</strain>
    </source>
</reference>
<dbReference type="EMBL" id="PXYV01000082">
    <property type="protein sequence ID" value="PSR20151.1"/>
    <property type="molecule type" value="Genomic_DNA"/>
</dbReference>
<dbReference type="AlphaFoldDB" id="A0A2T2WD36"/>
<dbReference type="InterPro" id="IPR002020">
    <property type="entry name" value="Citrate_synthase"/>
</dbReference>
<feature type="active site" evidence="7">
    <location>
        <position position="312"/>
    </location>
</feature>
<dbReference type="InterPro" id="IPR019810">
    <property type="entry name" value="Citrate_synthase_AS"/>
</dbReference>
<evidence type="ECO:0000256" key="4">
    <source>
        <dbReference type="ARBA" id="ARBA00022679"/>
    </source>
</evidence>
<dbReference type="CDD" id="cd06110">
    <property type="entry name" value="BSuCS-II_like"/>
    <property type="match status" value="1"/>
</dbReference>
<dbReference type="UniPathway" id="UPA00223"/>
<dbReference type="InterPro" id="IPR016142">
    <property type="entry name" value="Citrate_synth-like_lrg_a-sub"/>
</dbReference>
<evidence type="ECO:0000256" key="6">
    <source>
        <dbReference type="PIRNR" id="PIRNR001369"/>
    </source>
</evidence>
<dbReference type="Pfam" id="PF00285">
    <property type="entry name" value="Citrate_synt"/>
    <property type="match status" value="1"/>
</dbReference>
<evidence type="ECO:0000256" key="7">
    <source>
        <dbReference type="PIRSR" id="PIRSR001369-1"/>
    </source>
</evidence>
<name>A0A2T2WD36_9FIRM</name>
<dbReference type="InterPro" id="IPR011278">
    <property type="entry name" value="2-MeCitrate/Citrate_synth_II"/>
</dbReference>
<comment type="similarity">
    <text evidence="2 6 8">Belongs to the citrate synthase family.</text>
</comment>
<dbReference type="GO" id="GO:0005829">
    <property type="term" value="C:cytosol"/>
    <property type="evidence" value="ECO:0007669"/>
    <property type="project" value="TreeGrafter"/>
</dbReference>
<accession>A0A2T2WD36</accession>
<comment type="catalytic activity">
    <reaction evidence="5">
        <text>oxaloacetate + acetyl-CoA + H2O = citrate + CoA + H(+)</text>
        <dbReference type="Rhea" id="RHEA:16845"/>
        <dbReference type="ChEBI" id="CHEBI:15377"/>
        <dbReference type="ChEBI" id="CHEBI:15378"/>
        <dbReference type="ChEBI" id="CHEBI:16452"/>
        <dbReference type="ChEBI" id="CHEBI:16947"/>
        <dbReference type="ChEBI" id="CHEBI:57287"/>
        <dbReference type="ChEBI" id="CHEBI:57288"/>
        <dbReference type="EC" id="2.3.3.16"/>
    </reaction>
</comment>
<dbReference type="PRINTS" id="PR00143">
    <property type="entry name" value="CITRTSNTHASE"/>
</dbReference>
<evidence type="ECO:0000313" key="9">
    <source>
        <dbReference type="EMBL" id="PSR20151.1"/>
    </source>
</evidence>
<sequence>MAVEGFKAGLEDVVANTSEICFIDGHEGRLVYRGYNVADLAETTSFEEVVYLLWKGDLPTKTQLAQLRAELAESAPLSPPVKALLKSLPHETHPMDALRTAVSLAGIYDPDGGSMTAEANHRKAVRLVVQVPNIVAAFDRIRNNQEPVEPDGSLSLPENFLYMLHGNKPKPLHARVFNTALILHADHELNASTFSARVTAGTLSDIYSAITSAIGTLKGPLHGGANEQVMYMLEKIGSVENTRPWIENALAHKEKIMGFGHRVYRTEDPRAVILRRLSKDVGEDANDLKWYHMLNEVREAIMSSKKLYPNVDLYSGSVYKQMGIPTDIFTPVFAVSRISGWTAHVLEQYQNNRLIRPRAEYTGPTHRDFVPLDQR</sequence>
<dbReference type="GO" id="GO:0036440">
    <property type="term" value="F:citrate synthase activity"/>
    <property type="evidence" value="ECO:0007669"/>
    <property type="project" value="UniProtKB-EC"/>
</dbReference>
<evidence type="ECO:0000256" key="5">
    <source>
        <dbReference type="ARBA" id="ARBA00049288"/>
    </source>
</evidence>
<evidence type="ECO:0000256" key="2">
    <source>
        <dbReference type="ARBA" id="ARBA00010566"/>
    </source>
</evidence>
<evidence type="ECO:0000313" key="10">
    <source>
        <dbReference type="Proteomes" id="UP000241848"/>
    </source>
</evidence>
<keyword evidence="3" id="KW-0816">Tricarboxylic acid cycle</keyword>
<dbReference type="InterPro" id="IPR024176">
    <property type="entry name" value="Citrate_synthase_bac-typ"/>
</dbReference>
<dbReference type="PANTHER" id="PTHR11739">
    <property type="entry name" value="CITRATE SYNTHASE"/>
    <property type="match status" value="1"/>
</dbReference>
<dbReference type="PROSITE" id="PS00480">
    <property type="entry name" value="CITRATE_SYNTHASE"/>
    <property type="match status" value="1"/>
</dbReference>
<dbReference type="PANTHER" id="PTHR11739:SF4">
    <property type="entry name" value="CITRATE SYNTHASE, PEROXISOMAL"/>
    <property type="match status" value="1"/>
</dbReference>
<evidence type="ECO:0000256" key="3">
    <source>
        <dbReference type="ARBA" id="ARBA00022532"/>
    </source>
</evidence>
<dbReference type="InterPro" id="IPR016143">
    <property type="entry name" value="Citrate_synth-like_sm_a-sub"/>
</dbReference>
<proteinExistence type="inferred from homology"/>
<dbReference type="Gene3D" id="1.10.580.10">
    <property type="entry name" value="Citrate Synthase, domain 1"/>
    <property type="match status" value="1"/>
</dbReference>
<dbReference type="PIRSF" id="PIRSF001369">
    <property type="entry name" value="Citrate_synth"/>
    <property type="match status" value="1"/>
</dbReference>
<comment type="pathway">
    <text evidence="1">Carbohydrate metabolism; tricarboxylic acid cycle; isocitrate from oxaloacetate: step 1/2.</text>
</comment>
<dbReference type="GO" id="GO:0005975">
    <property type="term" value="P:carbohydrate metabolic process"/>
    <property type="evidence" value="ECO:0007669"/>
    <property type="project" value="TreeGrafter"/>
</dbReference>
<dbReference type="NCBIfam" id="TIGR01800">
    <property type="entry name" value="cit_synth_II"/>
    <property type="match status" value="1"/>
</dbReference>
<evidence type="ECO:0000256" key="1">
    <source>
        <dbReference type="ARBA" id="ARBA00004751"/>
    </source>
</evidence>
<dbReference type="InterPro" id="IPR036969">
    <property type="entry name" value="Citrate_synthase_sf"/>
</dbReference>
<dbReference type="Gene3D" id="1.10.230.10">
    <property type="entry name" value="Cytochrome P450-Terp, domain 2"/>
    <property type="match status" value="1"/>
</dbReference>
<protein>
    <recommendedName>
        <fullName evidence="6">Citrate synthase</fullName>
    </recommendedName>
</protein>
<dbReference type="FunFam" id="1.10.230.10:FF:000003">
    <property type="entry name" value="Citrate synthase"/>
    <property type="match status" value="1"/>
</dbReference>
<keyword evidence="4 6" id="KW-0808">Transferase</keyword>
<organism evidence="9 10">
    <name type="scientific">Sulfobacillus acidophilus</name>
    <dbReference type="NCBI Taxonomy" id="53633"/>
    <lineage>
        <taxon>Bacteria</taxon>
        <taxon>Bacillati</taxon>
        <taxon>Bacillota</taxon>
        <taxon>Clostridia</taxon>
        <taxon>Eubacteriales</taxon>
        <taxon>Clostridiales Family XVII. Incertae Sedis</taxon>
        <taxon>Sulfobacillus</taxon>
    </lineage>
</organism>
<dbReference type="Proteomes" id="UP000241848">
    <property type="component" value="Unassembled WGS sequence"/>
</dbReference>
<evidence type="ECO:0000256" key="8">
    <source>
        <dbReference type="RuleBase" id="RU003406"/>
    </source>
</evidence>
<keyword evidence="9" id="KW-0012">Acyltransferase</keyword>
<feature type="active site" evidence="7">
    <location>
        <position position="261"/>
    </location>
</feature>
<gene>
    <name evidence="9" type="ORF">C7B45_16270</name>
</gene>
<dbReference type="SUPFAM" id="SSF48256">
    <property type="entry name" value="Citrate synthase"/>
    <property type="match status" value="1"/>
</dbReference>
<comment type="caution">
    <text evidence="9">The sequence shown here is derived from an EMBL/GenBank/DDBJ whole genome shotgun (WGS) entry which is preliminary data.</text>
</comment>
<dbReference type="GO" id="GO:0006099">
    <property type="term" value="P:tricarboxylic acid cycle"/>
    <property type="evidence" value="ECO:0007669"/>
    <property type="project" value="UniProtKB-UniPathway"/>
</dbReference>